<organism evidence="2 3">
    <name type="scientific">Helicobacter cetorum (strain ATCC BAA-429 / MIT 00-7128)</name>
    <dbReference type="NCBI Taxonomy" id="182217"/>
    <lineage>
        <taxon>Bacteria</taxon>
        <taxon>Pseudomonadati</taxon>
        <taxon>Campylobacterota</taxon>
        <taxon>Epsilonproteobacteria</taxon>
        <taxon>Campylobacterales</taxon>
        <taxon>Helicobacteraceae</taxon>
        <taxon>Helicobacter</taxon>
    </lineage>
</organism>
<dbReference type="Proteomes" id="UP000005010">
    <property type="component" value="Chromosome"/>
</dbReference>
<dbReference type="eggNOG" id="COG1573">
    <property type="taxonomic scope" value="Bacteria"/>
</dbReference>
<dbReference type="KEGG" id="hce:HCW_04685"/>
<accession>I0EMN5</accession>
<dbReference type="AlphaFoldDB" id="I0EMN5"/>
<dbReference type="Gene3D" id="3.40.470.10">
    <property type="entry name" value="Uracil-DNA glycosylase-like domain"/>
    <property type="match status" value="1"/>
</dbReference>
<dbReference type="STRING" id="182217.HCW_04685"/>
<evidence type="ECO:0000259" key="1">
    <source>
        <dbReference type="Pfam" id="PF03167"/>
    </source>
</evidence>
<keyword evidence="2" id="KW-0808">Transferase</keyword>
<sequence>MELLYLKTLRSLYMERLLGETYTNTAYNPLPTKPFSKEVHESISTCTLCKRHQGTTPISGYFNPSAKLTFITLSPMLDKQLKFPTNLKANMLQSIIQKVFNYSLKDCNILSLLKCDSKTLDLEQEIKACLPHLTWQLEKSSSKLQIVFGETPLFYLLNSSKKESFGRIISRYSKNFLATYALEDMLKNPSLKKEALLHFKTAIEFLNTP</sequence>
<reference evidence="3" key="1">
    <citation type="submission" date="2012-04" db="EMBL/GenBank/DDBJ databases">
        <title>Complete genome sequence of Helicobacter cetorum strain MIT 00-7128.</title>
        <authorList>
            <person name="Kersulyte D."/>
            <person name="Berg D.E."/>
        </authorList>
    </citation>
    <scope>NUCLEOTIDE SEQUENCE [LARGE SCALE GENOMIC DNA]</scope>
    <source>
        <strain evidence="3">MIT 00-7128</strain>
    </source>
</reference>
<dbReference type="InterPro" id="IPR036895">
    <property type="entry name" value="Uracil-DNA_glycosylase-like_sf"/>
</dbReference>
<evidence type="ECO:0000313" key="3">
    <source>
        <dbReference type="Proteomes" id="UP000005010"/>
    </source>
</evidence>
<name>I0EMN5_HELC0</name>
<dbReference type="Pfam" id="PF03167">
    <property type="entry name" value="UDG"/>
    <property type="match status" value="1"/>
</dbReference>
<gene>
    <name evidence="2" type="ordered locus">HCW_04685</name>
</gene>
<proteinExistence type="predicted"/>
<dbReference type="HOGENOM" id="CLU_114055_0_0_7"/>
<feature type="domain" description="Uracil-DNA glycosylase-like" evidence="1">
    <location>
        <begin position="60"/>
        <end position="195"/>
    </location>
</feature>
<dbReference type="PATRIC" id="fig|182217.3.peg.999"/>
<dbReference type="InterPro" id="IPR005122">
    <property type="entry name" value="Uracil-DNA_glycosylase-like"/>
</dbReference>
<keyword evidence="3" id="KW-1185">Reference proteome</keyword>
<dbReference type="EMBL" id="CP003479">
    <property type="protein sequence ID" value="AFI04204.1"/>
    <property type="molecule type" value="Genomic_DNA"/>
</dbReference>
<protein>
    <submittedName>
        <fullName evidence="2">Transferase</fullName>
    </submittedName>
</protein>
<dbReference type="SUPFAM" id="SSF52141">
    <property type="entry name" value="Uracil-DNA glycosylase-like"/>
    <property type="match status" value="1"/>
</dbReference>
<dbReference type="GO" id="GO:0016740">
    <property type="term" value="F:transferase activity"/>
    <property type="evidence" value="ECO:0007669"/>
    <property type="project" value="UniProtKB-KW"/>
</dbReference>
<evidence type="ECO:0000313" key="2">
    <source>
        <dbReference type="EMBL" id="AFI04204.1"/>
    </source>
</evidence>